<evidence type="ECO:0000256" key="3">
    <source>
        <dbReference type="ARBA" id="ARBA00022691"/>
    </source>
</evidence>
<dbReference type="GO" id="GO:0032259">
    <property type="term" value="P:methylation"/>
    <property type="evidence" value="ECO:0007669"/>
    <property type="project" value="UniProtKB-KW"/>
</dbReference>
<dbReference type="InterPro" id="IPR001077">
    <property type="entry name" value="COMT_C"/>
</dbReference>
<evidence type="ECO:0000259" key="4">
    <source>
        <dbReference type="Pfam" id="PF00891"/>
    </source>
</evidence>
<dbReference type="InterPro" id="IPR036388">
    <property type="entry name" value="WH-like_DNA-bd_sf"/>
</dbReference>
<dbReference type="EMBL" id="CACVBS010000032">
    <property type="protein sequence ID" value="CAA7261209.1"/>
    <property type="molecule type" value="Genomic_DNA"/>
</dbReference>
<proteinExistence type="predicted"/>
<dbReference type="PANTHER" id="PTHR43712">
    <property type="entry name" value="PUTATIVE (AFU_ORTHOLOGUE AFUA_4G14580)-RELATED"/>
    <property type="match status" value="1"/>
</dbReference>
<dbReference type="GO" id="GO:0008171">
    <property type="term" value="F:O-methyltransferase activity"/>
    <property type="evidence" value="ECO:0007669"/>
    <property type="project" value="InterPro"/>
</dbReference>
<protein>
    <recommendedName>
        <fullName evidence="4">O-methyltransferase C-terminal domain-containing protein</fullName>
    </recommendedName>
</protein>
<keyword evidence="2" id="KW-0808">Transferase</keyword>
<dbReference type="OrthoDB" id="2410195at2759"/>
<reference evidence="5 6" key="1">
    <citation type="submission" date="2020-01" db="EMBL/GenBank/DDBJ databases">
        <authorList>
            <person name="Gupta K D."/>
        </authorList>
    </citation>
    <scope>NUCLEOTIDE SEQUENCE [LARGE SCALE GENOMIC DNA]</scope>
</reference>
<dbReference type="Gene3D" id="1.10.10.10">
    <property type="entry name" value="Winged helix-like DNA-binding domain superfamily/Winged helix DNA-binding domain"/>
    <property type="match status" value="1"/>
</dbReference>
<gene>
    <name evidence="5" type="ORF">AAE3_LOCUS3397</name>
</gene>
<dbReference type="Pfam" id="PF00891">
    <property type="entry name" value="Methyltransf_2"/>
    <property type="match status" value="1"/>
</dbReference>
<dbReference type="InterPro" id="IPR036390">
    <property type="entry name" value="WH_DNA-bd_sf"/>
</dbReference>
<dbReference type="InterPro" id="IPR029063">
    <property type="entry name" value="SAM-dependent_MTases_sf"/>
</dbReference>
<feature type="domain" description="O-methyltransferase C-terminal" evidence="4">
    <location>
        <begin position="209"/>
        <end position="386"/>
    </location>
</feature>
<evidence type="ECO:0000313" key="6">
    <source>
        <dbReference type="Proteomes" id="UP000467700"/>
    </source>
</evidence>
<keyword evidence="3" id="KW-0949">S-adenosyl-L-methionine</keyword>
<dbReference type="InterPro" id="IPR016461">
    <property type="entry name" value="COMT-like"/>
</dbReference>
<evidence type="ECO:0000256" key="2">
    <source>
        <dbReference type="ARBA" id="ARBA00022679"/>
    </source>
</evidence>
<dbReference type="Gene3D" id="3.40.50.150">
    <property type="entry name" value="Vaccinia Virus protein VP39"/>
    <property type="match status" value="1"/>
</dbReference>
<keyword evidence="1" id="KW-0489">Methyltransferase</keyword>
<dbReference type="SUPFAM" id="SSF46785">
    <property type="entry name" value="Winged helix' DNA-binding domain"/>
    <property type="match status" value="1"/>
</dbReference>
<accession>A0A8S0XFT7</accession>
<organism evidence="5 6">
    <name type="scientific">Cyclocybe aegerita</name>
    <name type="common">Black poplar mushroom</name>
    <name type="synonym">Agrocybe aegerita</name>
    <dbReference type="NCBI Taxonomy" id="1973307"/>
    <lineage>
        <taxon>Eukaryota</taxon>
        <taxon>Fungi</taxon>
        <taxon>Dikarya</taxon>
        <taxon>Basidiomycota</taxon>
        <taxon>Agaricomycotina</taxon>
        <taxon>Agaricomycetes</taxon>
        <taxon>Agaricomycetidae</taxon>
        <taxon>Agaricales</taxon>
        <taxon>Agaricineae</taxon>
        <taxon>Bolbitiaceae</taxon>
        <taxon>Cyclocybe</taxon>
    </lineage>
</organism>
<name>A0A8S0XFT7_CYCAE</name>
<dbReference type="SUPFAM" id="SSF53335">
    <property type="entry name" value="S-adenosyl-L-methionine-dependent methyltransferases"/>
    <property type="match status" value="1"/>
</dbReference>
<dbReference type="PROSITE" id="PS51683">
    <property type="entry name" value="SAM_OMT_II"/>
    <property type="match status" value="1"/>
</dbReference>
<comment type="caution">
    <text evidence="5">The sequence shown here is derived from an EMBL/GenBank/DDBJ whole genome shotgun (WGS) entry which is preliminary data.</text>
</comment>
<dbReference type="Proteomes" id="UP000467700">
    <property type="component" value="Unassembled WGS sequence"/>
</dbReference>
<evidence type="ECO:0000256" key="1">
    <source>
        <dbReference type="ARBA" id="ARBA00022603"/>
    </source>
</evidence>
<keyword evidence="6" id="KW-1185">Reference proteome</keyword>
<sequence length="471" mass="51745">MSTPARQLLKLLSTSLTTFEKVCAEKQFEIPDLNAPFHPASEVFRSDPVAGEAANVLGAAALQLAAIFVPPQISLYHMVGGFFRSTALRVCLESGVTEILREGGPNGVHINDIGAKNGQDPQKIGRFLRILSNHHVYREVKPNVFANTRISSMLDTLKPSAEILAHPEKKDENTHGLPALAAHHLDETFKAAAYSWETVSDPRTTDSPTDTPFSRYTGRKETLWEYYQRPENLSKYKRFNIGMQGVQALQPENASLDAFDWENLAPGSVVVDVGGGVGAASLPISRKYPELHIVLQDLPPVIEDAKKVWSEELPNALTSGRATLEAHDFFTPQPHKGANVFILKQILHDWADPSCVKILTQLREAASPKTTLVLMETLMPFSCHDPGADLGREVPGAVPKEAPAPLLANYGAVNDMGHNADITMFLILNAQERTVVEMDNLLRRTGWKMTVVHRQEGGDSTFLQSIEAVPV</sequence>
<evidence type="ECO:0000313" key="5">
    <source>
        <dbReference type="EMBL" id="CAA7261209.1"/>
    </source>
</evidence>
<dbReference type="AlphaFoldDB" id="A0A8S0XFT7"/>
<dbReference type="PANTHER" id="PTHR43712:SF2">
    <property type="entry name" value="O-METHYLTRANSFERASE CICE"/>
    <property type="match status" value="1"/>
</dbReference>